<keyword evidence="2" id="KW-1185">Reference proteome</keyword>
<protein>
    <submittedName>
        <fullName evidence="1">Uncharacterized protein</fullName>
    </submittedName>
</protein>
<dbReference type="Proteomes" id="UP000250235">
    <property type="component" value="Unassembled WGS sequence"/>
</dbReference>
<dbReference type="InterPro" id="IPR021109">
    <property type="entry name" value="Peptidase_aspartic_dom_sf"/>
</dbReference>
<dbReference type="CDD" id="cd00303">
    <property type="entry name" value="retropepsin_like"/>
    <property type="match status" value="1"/>
</dbReference>
<dbReference type="AlphaFoldDB" id="A0A2Z7CYE8"/>
<dbReference type="EMBL" id="KQ991567">
    <property type="protein sequence ID" value="KZV51833.1"/>
    <property type="molecule type" value="Genomic_DNA"/>
</dbReference>
<dbReference type="Gene3D" id="2.40.70.10">
    <property type="entry name" value="Acid Proteases"/>
    <property type="match status" value="1"/>
</dbReference>
<evidence type="ECO:0000313" key="1">
    <source>
        <dbReference type="EMBL" id="KZV51833.1"/>
    </source>
</evidence>
<accession>A0A2Z7CYE8</accession>
<sequence length="292" mass="32743">MISGGPTDGGSNRARKARCRRMEAMEVDKRRSGPTVSFGPEDLPMDIEVHNDALVIRTMIANYEVARIFVDSGSSVNVFFKSAVDQMDLGKYRVEPMNTTMYGFTGHSLQLVGVVQLPLSLGSGEYRKTKFVEFTVVDAPYSYNVILRRPVMAVFLAMASTLHQKIKFPVGNSVGEVLGDRMARKCYVEEVRVEQKVAKSRAQDYPRARKDRGVNMVGDEFQLTTEDEEEEVVLVCNAPKIHRTTFMHSTNLLGHFGNFKCYVSAELLISAGKMRCGWFQQVTQRSDARAGF</sequence>
<organism evidence="1 2">
    <name type="scientific">Dorcoceras hygrometricum</name>
    <dbReference type="NCBI Taxonomy" id="472368"/>
    <lineage>
        <taxon>Eukaryota</taxon>
        <taxon>Viridiplantae</taxon>
        <taxon>Streptophyta</taxon>
        <taxon>Embryophyta</taxon>
        <taxon>Tracheophyta</taxon>
        <taxon>Spermatophyta</taxon>
        <taxon>Magnoliopsida</taxon>
        <taxon>eudicotyledons</taxon>
        <taxon>Gunneridae</taxon>
        <taxon>Pentapetalae</taxon>
        <taxon>asterids</taxon>
        <taxon>lamiids</taxon>
        <taxon>Lamiales</taxon>
        <taxon>Gesneriaceae</taxon>
        <taxon>Didymocarpoideae</taxon>
        <taxon>Trichosporeae</taxon>
        <taxon>Loxocarpinae</taxon>
        <taxon>Dorcoceras</taxon>
    </lineage>
</organism>
<name>A0A2Z7CYE8_9LAMI</name>
<proteinExistence type="predicted"/>
<dbReference type="PANTHER" id="PTHR33240:SF15">
    <property type="entry name" value="GAG-PRO-LIKE PROTEIN"/>
    <property type="match status" value="1"/>
</dbReference>
<gene>
    <name evidence="1" type="ORF">F511_11210</name>
</gene>
<evidence type="ECO:0000313" key="2">
    <source>
        <dbReference type="Proteomes" id="UP000250235"/>
    </source>
</evidence>
<reference evidence="1 2" key="1">
    <citation type="journal article" date="2015" name="Proc. Natl. Acad. Sci. U.S.A.">
        <title>The resurrection genome of Boea hygrometrica: A blueprint for survival of dehydration.</title>
        <authorList>
            <person name="Xiao L."/>
            <person name="Yang G."/>
            <person name="Zhang L."/>
            <person name="Yang X."/>
            <person name="Zhao S."/>
            <person name="Ji Z."/>
            <person name="Zhou Q."/>
            <person name="Hu M."/>
            <person name="Wang Y."/>
            <person name="Chen M."/>
            <person name="Xu Y."/>
            <person name="Jin H."/>
            <person name="Xiao X."/>
            <person name="Hu G."/>
            <person name="Bao F."/>
            <person name="Hu Y."/>
            <person name="Wan P."/>
            <person name="Li L."/>
            <person name="Deng X."/>
            <person name="Kuang T."/>
            <person name="Xiang C."/>
            <person name="Zhu J.K."/>
            <person name="Oliver M.J."/>
            <person name="He Y."/>
        </authorList>
    </citation>
    <scope>NUCLEOTIDE SEQUENCE [LARGE SCALE GENOMIC DNA]</scope>
    <source>
        <strain evidence="2">cv. XS01</strain>
    </source>
</reference>
<dbReference type="PANTHER" id="PTHR33240">
    <property type="entry name" value="OS08G0508500 PROTEIN"/>
    <property type="match status" value="1"/>
</dbReference>
<dbReference type="OrthoDB" id="903981at2759"/>